<feature type="compositionally biased region" description="Low complexity" evidence="2">
    <location>
        <begin position="138"/>
        <end position="150"/>
    </location>
</feature>
<dbReference type="InterPro" id="IPR011989">
    <property type="entry name" value="ARM-like"/>
</dbReference>
<dbReference type="EMBL" id="MKHE01000005">
    <property type="protein sequence ID" value="OWK14352.1"/>
    <property type="molecule type" value="Genomic_DNA"/>
</dbReference>
<feature type="region of interest" description="Disordered" evidence="2">
    <location>
        <begin position="35"/>
        <end position="99"/>
    </location>
</feature>
<accession>A0A212D832</accession>
<name>A0A212D832_CEREH</name>
<keyword evidence="4" id="KW-1185">Reference proteome</keyword>
<reference evidence="3 4" key="1">
    <citation type="journal article" date="2018" name="Mol. Genet. Genomics">
        <title>The red deer Cervus elaphus genome CerEla1.0: sequencing, annotating, genes, and chromosomes.</title>
        <authorList>
            <person name="Bana N.A."/>
            <person name="Nyiri A."/>
            <person name="Nagy J."/>
            <person name="Frank K."/>
            <person name="Nagy T."/>
            <person name="Steger V."/>
            <person name="Schiller M."/>
            <person name="Lakatos P."/>
            <person name="Sugar L."/>
            <person name="Horn P."/>
            <person name="Barta E."/>
            <person name="Orosz L."/>
        </authorList>
    </citation>
    <scope>NUCLEOTIDE SEQUENCE [LARGE SCALE GENOMIC DNA]</scope>
    <source>
        <strain evidence="3">Hungarian</strain>
    </source>
</reference>
<comment type="caution">
    <text evidence="3">The sequence shown here is derived from an EMBL/GenBank/DDBJ whole genome shotgun (WGS) entry which is preliminary data.</text>
</comment>
<dbReference type="GO" id="GO:0005886">
    <property type="term" value="C:plasma membrane"/>
    <property type="evidence" value="ECO:0007669"/>
    <property type="project" value="TreeGrafter"/>
</dbReference>
<dbReference type="OrthoDB" id="3245100at2759"/>
<evidence type="ECO:0000256" key="2">
    <source>
        <dbReference type="SAM" id="MobiDB-lite"/>
    </source>
</evidence>
<dbReference type="GO" id="GO:0005912">
    <property type="term" value="C:adherens junction"/>
    <property type="evidence" value="ECO:0007669"/>
    <property type="project" value="TreeGrafter"/>
</dbReference>
<dbReference type="GO" id="GO:0098609">
    <property type="term" value="P:cell-cell adhesion"/>
    <property type="evidence" value="ECO:0007669"/>
    <property type="project" value="InterPro"/>
</dbReference>
<dbReference type="GO" id="GO:0005737">
    <property type="term" value="C:cytoplasm"/>
    <property type="evidence" value="ECO:0007669"/>
    <property type="project" value="TreeGrafter"/>
</dbReference>
<keyword evidence="1" id="KW-0677">Repeat</keyword>
<dbReference type="PANTHER" id="PTHR10372:SF5">
    <property type="entry name" value="SPLICING REGULATOR ARVCF"/>
    <property type="match status" value="1"/>
</dbReference>
<dbReference type="AlphaFoldDB" id="A0A212D832"/>
<organism evidence="3 4">
    <name type="scientific">Cervus elaphus hippelaphus</name>
    <name type="common">European red deer</name>
    <dbReference type="NCBI Taxonomy" id="46360"/>
    <lineage>
        <taxon>Eukaryota</taxon>
        <taxon>Metazoa</taxon>
        <taxon>Chordata</taxon>
        <taxon>Craniata</taxon>
        <taxon>Vertebrata</taxon>
        <taxon>Euteleostomi</taxon>
        <taxon>Mammalia</taxon>
        <taxon>Eutheria</taxon>
        <taxon>Laurasiatheria</taxon>
        <taxon>Artiodactyla</taxon>
        <taxon>Ruminantia</taxon>
        <taxon>Pecora</taxon>
        <taxon>Cervidae</taxon>
        <taxon>Cervinae</taxon>
        <taxon>Cervus</taxon>
    </lineage>
</organism>
<evidence type="ECO:0000256" key="1">
    <source>
        <dbReference type="ARBA" id="ARBA00022737"/>
    </source>
</evidence>
<dbReference type="PANTHER" id="PTHR10372">
    <property type="entry name" value="PLAKOPHILLIN-RELATED"/>
    <property type="match status" value="1"/>
</dbReference>
<feature type="region of interest" description="Disordered" evidence="2">
    <location>
        <begin position="132"/>
        <end position="160"/>
    </location>
</feature>
<sequence length="183" mass="19166">MVLPGRLCAGGAQTFSRELVFCLVAGVSELPGSRDNLPNSQCDCTGAGPQPQGDSHVRARSPRAYEDVADDGGELMEERPPFPAAAAPLAQPERGSLGSLERAVRHSPSSVENCVCIVRNLSYHVHKEVPGAERYQEAEPGPSGSSGSAQRRSREDAGCFGGKKAKGVWAAPGFGSRIPAPLS</sequence>
<dbReference type="InterPro" id="IPR028435">
    <property type="entry name" value="Plakophilin/d_Catenin"/>
</dbReference>
<evidence type="ECO:0000313" key="3">
    <source>
        <dbReference type="EMBL" id="OWK14352.1"/>
    </source>
</evidence>
<evidence type="ECO:0000313" key="4">
    <source>
        <dbReference type="Proteomes" id="UP000242450"/>
    </source>
</evidence>
<protein>
    <submittedName>
        <fullName evidence="3">ARVCF</fullName>
    </submittedName>
</protein>
<gene>
    <name evidence="3" type="ORF">Celaphus_00000013</name>
</gene>
<dbReference type="Proteomes" id="UP000242450">
    <property type="component" value="Chromosome 5"/>
</dbReference>
<dbReference type="GO" id="GO:0005634">
    <property type="term" value="C:nucleus"/>
    <property type="evidence" value="ECO:0007669"/>
    <property type="project" value="TreeGrafter"/>
</dbReference>
<dbReference type="Gene3D" id="1.25.10.10">
    <property type="entry name" value="Leucine-rich Repeat Variant"/>
    <property type="match status" value="1"/>
</dbReference>
<proteinExistence type="predicted"/>